<protein>
    <submittedName>
        <fullName evidence="8">TLC domain-containing protein 2-like</fullName>
    </submittedName>
</protein>
<feature type="domain" description="TLC" evidence="7">
    <location>
        <begin position="57"/>
        <end position="254"/>
    </location>
</feature>
<proteinExistence type="evidence at transcript level"/>
<feature type="transmembrane region" description="Helical" evidence="6">
    <location>
        <begin position="62"/>
        <end position="84"/>
    </location>
</feature>
<accession>A0A6F9DV21</accession>
<dbReference type="GO" id="GO:0007009">
    <property type="term" value="P:plasma membrane organization"/>
    <property type="evidence" value="ECO:0007669"/>
    <property type="project" value="TreeGrafter"/>
</dbReference>
<dbReference type="GO" id="GO:0071709">
    <property type="term" value="P:membrane assembly"/>
    <property type="evidence" value="ECO:0007669"/>
    <property type="project" value="TreeGrafter"/>
</dbReference>
<evidence type="ECO:0000259" key="7">
    <source>
        <dbReference type="PROSITE" id="PS50922"/>
    </source>
</evidence>
<comment type="subcellular location">
    <subcellularLocation>
        <location evidence="1">Membrane</location>
        <topology evidence="1">Multi-pass membrane protein</topology>
    </subcellularLocation>
</comment>
<feature type="transmembrane region" description="Helical" evidence="6">
    <location>
        <begin position="21"/>
        <end position="42"/>
    </location>
</feature>
<dbReference type="InterPro" id="IPR050846">
    <property type="entry name" value="TLCD"/>
</dbReference>
<feature type="transmembrane region" description="Helical" evidence="6">
    <location>
        <begin position="151"/>
        <end position="170"/>
    </location>
</feature>
<keyword evidence="4 5" id="KW-0472">Membrane</keyword>
<name>A0A6F9DV21_9ASCI</name>
<evidence type="ECO:0000313" key="8">
    <source>
        <dbReference type="EMBL" id="CAB3266979.1"/>
    </source>
</evidence>
<dbReference type="PANTHER" id="PTHR13439">
    <property type="entry name" value="CT120 PROTEIN"/>
    <property type="match status" value="1"/>
</dbReference>
<evidence type="ECO:0000256" key="1">
    <source>
        <dbReference type="ARBA" id="ARBA00004141"/>
    </source>
</evidence>
<keyword evidence="2 5" id="KW-0812">Transmembrane</keyword>
<reference evidence="8" key="1">
    <citation type="submission" date="2020-04" db="EMBL/GenBank/DDBJ databases">
        <authorList>
            <person name="Neveu A P."/>
        </authorList>
    </citation>
    <scope>NUCLEOTIDE SEQUENCE</scope>
    <source>
        <tissue evidence="8">Whole embryo</tissue>
    </source>
</reference>
<evidence type="ECO:0000256" key="2">
    <source>
        <dbReference type="ARBA" id="ARBA00022692"/>
    </source>
</evidence>
<evidence type="ECO:0000256" key="6">
    <source>
        <dbReference type="SAM" id="Phobius"/>
    </source>
</evidence>
<sequence>MKRDRQVDRLAWRWRQRFWDKMLFTHWITALSAACFIAYSYLLEKRWTVSSLVVERKTLTKWNNIIVSFTHSILSSLGCLYCFYKDPALTSDIINKFSYTSYVMASFSLGYFIHDFIHALRYQKISTAWEILLHHTVVILCFGLAVTTHKFVGYVIVALLCEINSIFLHGRMIMKLSGISTESTLYRINSLINIGTYVLFRICTLTWMTRWLILNYKDIPQPANTFGVLGMASITIINIVLFARLLFKDCQFVESKTVDSLKSTKNM</sequence>
<keyword evidence="3 6" id="KW-1133">Transmembrane helix</keyword>
<dbReference type="GO" id="GO:0097035">
    <property type="term" value="P:regulation of membrane lipid distribution"/>
    <property type="evidence" value="ECO:0007669"/>
    <property type="project" value="TreeGrafter"/>
</dbReference>
<dbReference type="SMART" id="SM00724">
    <property type="entry name" value="TLC"/>
    <property type="match status" value="1"/>
</dbReference>
<dbReference type="PROSITE" id="PS50922">
    <property type="entry name" value="TLC"/>
    <property type="match status" value="1"/>
</dbReference>
<dbReference type="AlphaFoldDB" id="A0A6F9DV21"/>
<feature type="transmembrane region" description="Helical" evidence="6">
    <location>
        <begin position="191"/>
        <end position="213"/>
    </location>
</feature>
<dbReference type="Pfam" id="PF03798">
    <property type="entry name" value="TRAM_LAG1_CLN8"/>
    <property type="match status" value="1"/>
</dbReference>
<dbReference type="EMBL" id="LR791117">
    <property type="protein sequence ID" value="CAB3266979.1"/>
    <property type="molecule type" value="mRNA"/>
</dbReference>
<gene>
    <name evidence="8" type="primary">Tlcd2</name>
</gene>
<dbReference type="InterPro" id="IPR006634">
    <property type="entry name" value="TLC-dom"/>
</dbReference>
<evidence type="ECO:0000256" key="3">
    <source>
        <dbReference type="ARBA" id="ARBA00022989"/>
    </source>
</evidence>
<dbReference type="GO" id="GO:0005886">
    <property type="term" value="C:plasma membrane"/>
    <property type="evidence" value="ECO:0007669"/>
    <property type="project" value="TreeGrafter"/>
</dbReference>
<organism evidence="8">
    <name type="scientific">Phallusia mammillata</name>
    <dbReference type="NCBI Taxonomy" id="59560"/>
    <lineage>
        <taxon>Eukaryota</taxon>
        <taxon>Metazoa</taxon>
        <taxon>Chordata</taxon>
        <taxon>Tunicata</taxon>
        <taxon>Ascidiacea</taxon>
        <taxon>Phlebobranchia</taxon>
        <taxon>Ascidiidae</taxon>
        <taxon>Phallusia</taxon>
    </lineage>
</organism>
<dbReference type="PROSITE" id="PS51257">
    <property type="entry name" value="PROKAR_LIPOPROTEIN"/>
    <property type="match status" value="1"/>
</dbReference>
<dbReference type="GO" id="GO:0055091">
    <property type="term" value="P:phospholipid homeostasis"/>
    <property type="evidence" value="ECO:0007669"/>
    <property type="project" value="TreeGrafter"/>
</dbReference>
<feature type="transmembrane region" description="Helical" evidence="6">
    <location>
        <begin position="225"/>
        <end position="247"/>
    </location>
</feature>
<dbReference type="PANTHER" id="PTHR13439:SF4">
    <property type="entry name" value="TLC DOMAIN-CONTAINING PROTEIN"/>
    <property type="match status" value="1"/>
</dbReference>
<evidence type="ECO:0000256" key="5">
    <source>
        <dbReference type="PROSITE-ProRule" id="PRU00205"/>
    </source>
</evidence>
<evidence type="ECO:0000256" key="4">
    <source>
        <dbReference type="ARBA" id="ARBA00023136"/>
    </source>
</evidence>